<evidence type="ECO:0000256" key="2">
    <source>
        <dbReference type="ARBA" id="ARBA00023015"/>
    </source>
</evidence>
<keyword evidence="2" id="KW-0805">Transcription regulation</keyword>
<dbReference type="GO" id="GO:0003700">
    <property type="term" value="F:DNA-binding transcription factor activity"/>
    <property type="evidence" value="ECO:0007669"/>
    <property type="project" value="InterPro"/>
</dbReference>
<evidence type="ECO:0000313" key="6">
    <source>
        <dbReference type="EMBL" id="QEF99394.1"/>
    </source>
</evidence>
<dbReference type="PANTHER" id="PTHR30419:SF8">
    <property type="entry name" value="NITROGEN ASSIMILATION TRANSCRIPTIONAL ACTIVATOR-RELATED"/>
    <property type="match status" value="1"/>
</dbReference>
<dbReference type="InterPro" id="IPR005119">
    <property type="entry name" value="LysR_subst-bd"/>
</dbReference>
<dbReference type="Pfam" id="PF00126">
    <property type="entry name" value="HTH_1"/>
    <property type="match status" value="1"/>
</dbReference>
<dbReference type="InterPro" id="IPR036388">
    <property type="entry name" value="WH-like_DNA-bd_sf"/>
</dbReference>
<evidence type="ECO:0000313" key="7">
    <source>
        <dbReference type="Proteomes" id="UP000321353"/>
    </source>
</evidence>
<keyword evidence="3" id="KW-0238">DNA-binding</keyword>
<dbReference type="GO" id="GO:0005829">
    <property type="term" value="C:cytosol"/>
    <property type="evidence" value="ECO:0007669"/>
    <property type="project" value="TreeGrafter"/>
</dbReference>
<comment type="similarity">
    <text evidence="1">Belongs to the LysR transcriptional regulatory family.</text>
</comment>
<dbReference type="Gene3D" id="1.10.10.10">
    <property type="entry name" value="Winged helix-like DNA-binding domain superfamily/Winged helix DNA-binding domain"/>
    <property type="match status" value="1"/>
</dbReference>
<dbReference type="GO" id="GO:0003677">
    <property type="term" value="F:DNA binding"/>
    <property type="evidence" value="ECO:0007669"/>
    <property type="project" value="UniProtKB-KW"/>
</dbReference>
<dbReference type="PANTHER" id="PTHR30419">
    <property type="entry name" value="HTH-TYPE TRANSCRIPTIONAL REGULATOR YBHD"/>
    <property type="match status" value="1"/>
</dbReference>
<evidence type="ECO:0000256" key="1">
    <source>
        <dbReference type="ARBA" id="ARBA00009437"/>
    </source>
</evidence>
<dbReference type="Proteomes" id="UP000321353">
    <property type="component" value="Chromosome"/>
</dbReference>
<evidence type="ECO:0000256" key="4">
    <source>
        <dbReference type="ARBA" id="ARBA00023163"/>
    </source>
</evidence>
<dbReference type="SUPFAM" id="SSF53850">
    <property type="entry name" value="Periplasmic binding protein-like II"/>
    <property type="match status" value="1"/>
</dbReference>
<feature type="domain" description="HTH lysR-type" evidence="5">
    <location>
        <begin position="7"/>
        <end position="64"/>
    </location>
</feature>
<evidence type="ECO:0000256" key="3">
    <source>
        <dbReference type="ARBA" id="ARBA00023125"/>
    </source>
</evidence>
<dbReference type="InterPro" id="IPR000847">
    <property type="entry name" value="LysR_HTH_N"/>
</dbReference>
<dbReference type="Gene3D" id="3.40.190.290">
    <property type="match status" value="1"/>
</dbReference>
<gene>
    <name evidence="6" type="primary">cmpR</name>
    <name evidence="6" type="ORF">Mal15_34580</name>
</gene>
<dbReference type="CDD" id="cd05466">
    <property type="entry name" value="PBP2_LTTR_substrate"/>
    <property type="match status" value="1"/>
</dbReference>
<proteinExistence type="inferred from homology"/>
<dbReference type="PROSITE" id="PS50931">
    <property type="entry name" value="HTH_LYSR"/>
    <property type="match status" value="1"/>
</dbReference>
<keyword evidence="4" id="KW-0804">Transcription</keyword>
<protein>
    <submittedName>
        <fullName evidence="6">HTH-type transcriptional activator CmpR</fullName>
    </submittedName>
</protein>
<dbReference type="SUPFAM" id="SSF46785">
    <property type="entry name" value="Winged helix' DNA-binding domain"/>
    <property type="match status" value="1"/>
</dbReference>
<reference evidence="6 7" key="1">
    <citation type="submission" date="2019-02" db="EMBL/GenBank/DDBJ databases">
        <title>Planctomycetal bacteria perform biofilm scaping via a novel small molecule.</title>
        <authorList>
            <person name="Jeske O."/>
            <person name="Boedeker C."/>
            <person name="Wiegand S."/>
            <person name="Breitling P."/>
            <person name="Kallscheuer N."/>
            <person name="Jogler M."/>
            <person name="Rohde M."/>
            <person name="Petersen J."/>
            <person name="Medema M.H."/>
            <person name="Surup F."/>
            <person name="Jogler C."/>
        </authorList>
    </citation>
    <scope>NUCLEOTIDE SEQUENCE [LARGE SCALE GENOMIC DNA]</scope>
    <source>
        <strain evidence="6 7">Mal15</strain>
    </source>
</reference>
<dbReference type="InterPro" id="IPR050950">
    <property type="entry name" value="HTH-type_LysR_regulators"/>
</dbReference>
<dbReference type="KEGG" id="smam:Mal15_34580"/>
<dbReference type="AlphaFoldDB" id="A0A5B9MIB4"/>
<name>A0A5B9MIB4_9BACT</name>
<evidence type="ECO:0000259" key="5">
    <source>
        <dbReference type="PROSITE" id="PS50931"/>
    </source>
</evidence>
<sequence>MIKSQDLTIAHLQTFQLVMREGGYAAAARVCHLSVPSVWQHIQALEKLYGVELFQRVGRQVRPTEAAETLSQQVSSILVQIESTFDVVQQSSRDLPIRLVAGARMMLEDLATPLAAFHKRHPNHLVIRQGNDRRAEELLMEDHADIAMALEPGLERKSPHLHYESAYTVEFLAVARRSHPYVKSRSSELAELARHPLVVTLAGTHGRDALDQAFHREGLVAKIAVETDNSAFTIACASAGMGVGIVAGRSKGELSKKLASRSLSDKLGQRRIVLMWRKGRLLTDPMVELVEQLKAALT</sequence>
<dbReference type="RefSeq" id="WP_233903501.1">
    <property type="nucleotide sequence ID" value="NZ_CP036264.1"/>
</dbReference>
<dbReference type="InterPro" id="IPR036390">
    <property type="entry name" value="WH_DNA-bd_sf"/>
</dbReference>
<dbReference type="Pfam" id="PF03466">
    <property type="entry name" value="LysR_substrate"/>
    <property type="match status" value="1"/>
</dbReference>
<dbReference type="EMBL" id="CP036264">
    <property type="protein sequence ID" value="QEF99394.1"/>
    <property type="molecule type" value="Genomic_DNA"/>
</dbReference>
<keyword evidence="7" id="KW-1185">Reference proteome</keyword>
<organism evidence="6 7">
    <name type="scientific">Stieleria maiorica</name>
    <dbReference type="NCBI Taxonomy" id="2795974"/>
    <lineage>
        <taxon>Bacteria</taxon>
        <taxon>Pseudomonadati</taxon>
        <taxon>Planctomycetota</taxon>
        <taxon>Planctomycetia</taxon>
        <taxon>Pirellulales</taxon>
        <taxon>Pirellulaceae</taxon>
        <taxon>Stieleria</taxon>
    </lineage>
</organism>
<accession>A0A5B9MIB4</accession>